<keyword evidence="1" id="KW-0805">Transcription regulation</keyword>
<evidence type="ECO:0000256" key="2">
    <source>
        <dbReference type="ARBA" id="ARBA00023125"/>
    </source>
</evidence>
<dbReference type="PROSITE" id="PS50043">
    <property type="entry name" value="HTH_LUXR_2"/>
    <property type="match status" value="1"/>
</dbReference>
<evidence type="ECO:0000256" key="4">
    <source>
        <dbReference type="SAM" id="MobiDB-lite"/>
    </source>
</evidence>
<keyword evidence="2" id="KW-0238">DNA-binding</keyword>
<dbReference type="Pfam" id="PF00196">
    <property type="entry name" value="GerE"/>
    <property type="match status" value="1"/>
</dbReference>
<evidence type="ECO:0000313" key="6">
    <source>
        <dbReference type="EMBL" id="PHQ16172.1"/>
    </source>
</evidence>
<comment type="caution">
    <text evidence="6">The sequence shown here is derived from an EMBL/GenBank/DDBJ whole genome shotgun (WGS) entry which is preliminary data.</text>
</comment>
<dbReference type="PANTHER" id="PTHR44688">
    <property type="entry name" value="DNA-BINDING TRANSCRIPTIONAL ACTIVATOR DEVR_DOSR"/>
    <property type="match status" value="1"/>
</dbReference>
<accession>A0A2G1UNY0</accession>
<dbReference type="InterPro" id="IPR041617">
    <property type="entry name" value="TPR_MalT"/>
</dbReference>
<protein>
    <submittedName>
        <fullName evidence="6">Helix-turn-helix transcriptional regulator</fullName>
    </submittedName>
</protein>
<dbReference type="Proteomes" id="UP000231409">
    <property type="component" value="Unassembled WGS sequence"/>
</dbReference>
<dbReference type="InterPro" id="IPR011990">
    <property type="entry name" value="TPR-like_helical_dom_sf"/>
</dbReference>
<dbReference type="EMBL" id="NTFH01000004">
    <property type="protein sequence ID" value="PHQ16172.1"/>
    <property type="molecule type" value="Genomic_DNA"/>
</dbReference>
<name>A0A2G1UNY0_9GAMM</name>
<dbReference type="InterPro" id="IPR059106">
    <property type="entry name" value="WHD_MalT"/>
</dbReference>
<evidence type="ECO:0000256" key="1">
    <source>
        <dbReference type="ARBA" id="ARBA00023015"/>
    </source>
</evidence>
<dbReference type="InterPro" id="IPR036388">
    <property type="entry name" value="WH-like_DNA-bd_sf"/>
</dbReference>
<dbReference type="RefSeq" id="WP_099613338.1">
    <property type="nucleotide sequence ID" value="NZ_KZ319368.1"/>
</dbReference>
<dbReference type="SMART" id="SM00421">
    <property type="entry name" value="HTH_LUXR"/>
    <property type="match status" value="1"/>
</dbReference>
<feature type="domain" description="HTH luxR-type" evidence="5">
    <location>
        <begin position="852"/>
        <end position="917"/>
    </location>
</feature>
<evidence type="ECO:0000313" key="7">
    <source>
        <dbReference type="Proteomes" id="UP000231409"/>
    </source>
</evidence>
<sequence>MLLTTKFLRPTADPRAVARERLLHLLEPGDTRRLNLIVAPAGFGKTTLASQWCSTTTWPTPWLSLDEHDDEPRRLWQYVTGAFSHGGLAGLEDIRKQLARCSTEELEGPVTGLINTLAADGGQWGLVIDDYHLIRDRRIHQQLCYFIDYLPPGVTVTLLSRTEPDLPIARWKVRQWVAEIHPSLLAFSEEECRRFFSDYMAQPLSPEQARKVWEKTEGWVAAMQLSALAGGSDNRPSGAPSSGATLDGRRISDYVLSEVLEQQPPEVRQFLLETAACPRLCSRLCDAVRDANDSQRLLERLLRDNLFVVPLDTNGAWFRYHDLFREALLQRAVQLDADRFARGRIRAIEWLLTHENVQEGISQIVDLDDKEWLAQVLELHGNNLIHSGFHLPVLDWLTRLPVEAIQQSPRLMMLRVWALFFANRVELIAPLLTELEDLLDCRVAESHPDAEGALGLHSEISLIRSYLARTRSDDKSASDLTRQVLQDIDHTRIPLKSVTYYSLGLDYYGKGELAAAEDALRSAVQYGQLERKPSTLLSSGGLMAWIQYNRGDIDLALETSTSVRQWVDEHFGDPRQPRLISCWQNSAMTEIYRERNEPELATACLAPLLEHVRNGTEPGQHVIIQHVRGHLAFSQGRYEEALDALRDAESVARRRREHIVFEPPDSGALMARCYLAMANLGQARQWLDTASPERFRNPLNREQSQTSAARVLVALGRPDEAIERLAPLQAAAERDQHNRQLTELLVVHATAKLALGESADAALLIGQALSRAAEAGFLRLFAEEPAAVRELILGLPEIHAPQSWVNRLRAMLAELDEPSSSSCITGSTKPMRPEKTGSVANPDATDGEKPRNSALPDSLSQREVEVLGLINEGLANKEIAAAMGVAATTVKAHIRNLYSKLAVGSRTEALARARQLGLL</sequence>
<dbReference type="InterPro" id="IPR016032">
    <property type="entry name" value="Sig_transdc_resp-reg_C-effctor"/>
</dbReference>
<dbReference type="PRINTS" id="PR00038">
    <property type="entry name" value="HTHLUXR"/>
</dbReference>
<dbReference type="SUPFAM" id="SSF52540">
    <property type="entry name" value="P-loop containing nucleoside triphosphate hydrolases"/>
    <property type="match status" value="1"/>
</dbReference>
<reference evidence="6 7" key="1">
    <citation type="submission" date="2017-09" db="EMBL/GenBank/DDBJ databases">
        <title>The draft genome sequences of Marinobacter sp. PWS21.</title>
        <authorList>
            <person name="Cao J."/>
        </authorList>
    </citation>
    <scope>NUCLEOTIDE SEQUENCE [LARGE SCALE GENOMIC DNA]</scope>
    <source>
        <strain evidence="6 7">PWS21</strain>
    </source>
</reference>
<dbReference type="AlphaFoldDB" id="A0A2G1UNY0"/>
<dbReference type="Pfam" id="PF17874">
    <property type="entry name" value="TPR_MalT"/>
    <property type="match status" value="1"/>
</dbReference>
<dbReference type="InterPro" id="IPR000792">
    <property type="entry name" value="Tscrpt_reg_LuxR_C"/>
</dbReference>
<dbReference type="InterPro" id="IPR027417">
    <property type="entry name" value="P-loop_NTPase"/>
</dbReference>
<dbReference type="PANTHER" id="PTHR44688:SF16">
    <property type="entry name" value="DNA-BINDING TRANSCRIPTIONAL ACTIVATOR DEVR_DOSR"/>
    <property type="match status" value="1"/>
</dbReference>
<dbReference type="PROSITE" id="PS00622">
    <property type="entry name" value="HTH_LUXR_1"/>
    <property type="match status" value="1"/>
</dbReference>
<gene>
    <name evidence="6" type="ORF">CLH61_03515</name>
</gene>
<organism evidence="6 7">
    <name type="scientific">Marinobacter profundi</name>
    <dbReference type="NCBI Taxonomy" id="2666256"/>
    <lineage>
        <taxon>Bacteria</taxon>
        <taxon>Pseudomonadati</taxon>
        <taxon>Pseudomonadota</taxon>
        <taxon>Gammaproteobacteria</taxon>
        <taxon>Pseudomonadales</taxon>
        <taxon>Marinobacteraceae</taxon>
        <taxon>Marinobacter</taxon>
    </lineage>
</organism>
<keyword evidence="7" id="KW-1185">Reference proteome</keyword>
<dbReference type="Pfam" id="PF25873">
    <property type="entry name" value="WHD_MalT"/>
    <property type="match status" value="1"/>
</dbReference>
<evidence type="ECO:0000256" key="3">
    <source>
        <dbReference type="ARBA" id="ARBA00023163"/>
    </source>
</evidence>
<dbReference type="GO" id="GO:0003677">
    <property type="term" value="F:DNA binding"/>
    <property type="evidence" value="ECO:0007669"/>
    <property type="project" value="UniProtKB-KW"/>
</dbReference>
<keyword evidence="3" id="KW-0804">Transcription</keyword>
<feature type="compositionally biased region" description="Polar residues" evidence="4">
    <location>
        <begin position="819"/>
        <end position="828"/>
    </location>
</feature>
<dbReference type="SUPFAM" id="SSF48452">
    <property type="entry name" value="TPR-like"/>
    <property type="match status" value="1"/>
</dbReference>
<dbReference type="CDD" id="cd06170">
    <property type="entry name" value="LuxR_C_like"/>
    <property type="match status" value="1"/>
</dbReference>
<dbReference type="Gene3D" id="3.40.50.300">
    <property type="entry name" value="P-loop containing nucleotide triphosphate hydrolases"/>
    <property type="match status" value="1"/>
</dbReference>
<dbReference type="Gene3D" id="1.25.40.10">
    <property type="entry name" value="Tetratricopeptide repeat domain"/>
    <property type="match status" value="1"/>
</dbReference>
<dbReference type="Gene3D" id="1.10.10.10">
    <property type="entry name" value="Winged helix-like DNA-binding domain superfamily/Winged helix DNA-binding domain"/>
    <property type="match status" value="1"/>
</dbReference>
<evidence type="ECO:0000259" key="5">
    <source>
        <dbReference type="PROSITE" id="PS50043"/>
    </source>
</evidence>
<proteinExistence type="predicted"/>
<dbReference type="SUPFAM" id="SSF46894">
    <property type="entry name" value="C-terminal effector domain of the bipartite response regulators"/>
    <property type="match status" value="1"/>
</dbReference>
<feature type="region of interest" description="Disordered" evidence="4">
    <location>
        <begin position="819"/>
        <end position="859"/>
    </location>
</feature>
<dbReference type="GO" id="GO:0006355">
    <property type="term" value="P:regulation of DNA-templated transcription"/>
    <property type="evidence" value="ECO:0007669"/>
    <property type="project" value="InterPro"/>
</dbReference>